<accession>A0AAD5YFD0</accession>
<evidence type="ECO:0000313" key="3">
    <source>
        <dbReference type="EMBL" id="KAJ3479023.1"/>
    </source>
</evidence>
<dbReference type="PANTHER" id="PTHR37844">
    <property type="entry name" value="SER/THR PROTEIN PHOSPHATASE SUPERFAMILY (AFU_ORTHOLOGUE AFUA_1G14840)"/>
    <property type="match status" value="1"/>
</dbReference>
<organism evidence="3 4">
    <name type="scientific">Meripilus lineatus</name>
    <dbReference type="NCBI Taxonomy" id="2056292"/>
    <lineage>
        <taxon>Eukaryota</taxon>
        <taxon>Fungi</taxon>
        <taxon>Dikarya</taxon>
        <taxon>Basidiomycota</taxon>
        <taxon>Agaricomycotina</taxon>
        <taxon>Agaricomycetes</taxon>
        <taxon>Polyporales</taxon>
        <taxon>Meripilaceae</taxon>
        <taxon>Meripilus</taxon>
    </lineage>
</organism>
<dbReference type="Pfam" id="PF05336">
    <property type="entry name" value="rhaM"/>
    <property type="match status" value="1"/>
</dbReference>
<sequence length="367" mass="41917">MMLSAQAFCRKEYKANHSAAWPGVLDALRRHHITDYSIHYYPPLSLLIANFKYTGTDYAADMKAIAEDEITREWWKVTDTMQESFQEGAVGSGNVIPWWTIQLLSDLHLEVDRLEEPSYSYNFPAHAKVLALLGDIGCAAHDELFTWLRCQLQRFQLVFFVMGNHEPYGLTIVRKQRHSEKPDLTRDLLFNKDDAATRFRTFELDISKDSAILGHFVFLNRDRFDISTRLTVLGCTLWSALDPNQLDALSTRVKDFGRIQGFDSTTFVSLHQKDVAWLQETVARISRDEPSRDVIIFTHHAPTSNGTADPKFEAQPTSSAFATELLSRGDHSWRTEREGIRVYSNQRGYAGGKQGYNPGKSLTFPEE</sequence>
<dbReference type="InterPro" id="IPR011008">
    <property type="entry name" value="Dimeric_a/b-barrel"/>
</dbReference>
<dbReference type="GO" id="GO:0016787">
    <property type="term" value="F:hydrolase activity"/>
    <property type="evidence" value="ECO:0007669"/>
    <property type="project" value="InterPro"/>
</dbReference>
<dbReference type="InterPro" id="IPR029052">
    <property type="entry name" value="Metallo-depent_PP-like"/>
</dbReference>
<evidence type="ECO:0000259" key="2">
    <source>
        <dbReference type="Pfam" id="PF00149"/>
    </source>
</evidence>
<dbReference type="InterPro" id="IPR004843">
    <property type="entry name" value="Calcineurin-like_PHP"/>
</dbReference>
<dbReference type="Gene3D" id="3.30.70.100">
    <property type="match status" value="1"/>
</dbReference>
<comment type="caution">
    <text evidence="3">The sequence shown here is derived from an EMBL/GenBank/DDBJ whole genome shotgun (WGS) entry which is preliminary data.</text>
</comment>
<dbReference type="SUPFAM" id="SSF54909">
    <property type="entry name" value="Dimeric alpha+beta barrel"/>
    <property type="match status" value="1"/>
</dbReference>
<dbReference type="SUPFAM" id="SSF56300">
    <property type="entry name" value="Metallo-dependent phosphatases"/>
    <property type="match status" value="1"/>
</dbReference>
<feature type="domain" description="Calcineurin-like phosphoesterase" evidence="2">
    <location>
        <begin position="104"/>
        <end position="304"/>
    </location>
</feature>
<reference evidence="3" key="1">
    <citation type="submission" date="2022-07" db="EMBL/GenBank/DDBJ databases">
        <title>Genome Sequence of Physisporinus lineatus.</title>
        <authorList>
            <person name="Buettner E."/>
        </authorList>
    </citation>
    <scope>NUCLEOTIDE SEQUENCE</scope>
    <source>
        <strain evidence="3">VT162</strain>
    </source>
</reference>
<dbReference type="EMBL" id="JANAWD010000468">
    <property type="protein sequence ID" value="KAJ3479023.1"/>
    <property type="molecule type" value="Genomic_DNA"/>
</dbReference>
<dbReference type="Proteomes" id="UP001212997">
    <property type="component" value="Unassembled WGS sequence"/>
</dbReference>
<name>A0AAD5YFD0_9APHY</name>
<dbReference type="InterPro" id="IPR008000">
    <property type="entry name" value="Rham/fucose_mutarotase"/>
</dbReference>
<dbReference type="GO" id="GO:0016857">
    <property type="term" value="F:racemase and epimerase activity, acting on carbohydrates and derivatives"/>
    <property type="evidence" value="ECO:0007669"/>
    <property type="project" value="InterPro"/>
</dbReference>
<evidence type="ECO:0000256" key="1">
    <source>
        <dbReference type="SAM" id="MobiDB-lite"/>
    </source>
</evidence>
<dbReference type="AlphaFoldDB" id="A0AAD5YFD0"/>
<keyword evidence="4" id="KW-1185">Reference proteome</keyword>
<protein>
    <recommendedName>
        <fullName evidence="2">Calcineurin-like phosphoesterase domain-containing protein</fullName>
    </recommendedName>
</protein>
<feature type="region of interest" description="Disordered" evidence="1">
    <location>
        <begin position="346"/>
        <end position="367"/>
    </location>
</feature>
<gene>
    <name evidence="3" type="ORF">NLI96_g9353</name>
</gene>
<evidence type="ECO:0000313" key="4">
    <source>
        <dbReference type="Proteomes" id="UP001212997"/>
    </source>
</evidence>
<dbReference type="PANTHER" id="PTHR37844:SF2">
    <property type="entry name" value="SER_THR PROTEIN PHOSPHATASE SUPERFAMILY (AFU_ORTHOLOGUE AFUA_1G14840)"/>
    <property type="match status" value="1"/>
</dbReference>
<dbReference type="Pfam" id="PF00149">
    <property type="entry name" value="Metallophos"/>
    <property type="match status" value="1"/>
</dbReference>
<proteinExistence type="predicted"/>